<feature type="domain" description="Peptidase S8/S53" evidence="6">
    <location>
        <begin position="160"/>
        <end position="379"/>
    </location>
</feature>
<evidence type="ECO:0000256" key="4">
    <source>
        <dbReference type="ARBA" id="ARBA00022825"/>
    </source>
</evidence>
<reference evidence="8 9" key="1">
    <citation type="submission" date="2022-06" db="EMBL/GenBank/DDBJ databases">
        <authorList>
            <person name="Jeon C.O."/>
        </authorList>
    </citation>
    <scope>NUCLEOTIDE SEQUENCE [LARGE SCALE GENOMIC DNA]</scope>
    <source>
        <strain evidence="8 9">KCTC 13943</strain>
    </source>
</reference>
<evidence type="ECO:0000256" key="2">
    <source>
        <dbReference type="ARBA" id="ARBA00022670"/>
    </source>
</evidence>
<keyword evidence="4" id="KW-0720">Serine protease</keyword>
<organism evidence="8 9">
    <name type="scientific">Neobacillus pocheonensis</name>
    <dbReference type="NCBI Taxonomy" id="363869"/>
    <lineage>
        <taxon>Bacteria</taxon>
        <taxon>Bacillati</taxon>
        <taxon>Bacillota</taxon>
        <taxon>Bacilli</taxon>
        <taxon>Bacillales</taxon>
        <taxon>Bacillaceae</taxon>
        <taxon>Neobacillus</taxon>
    </lineage>
</organism>
<evidence type="ECO:0000259" key="6">
    <source>
        <dbReference type="Pfam" id="PF00082"/>
    </source>
</evidence>
<name>A0ABT0WGM1_9BACI</name>
<dbReference type="SUPFAM" id="SSF52743">
    <property type="entry name" value="Subtilisin-like"/>
    <property type="match status" value="1"/>
</dbReference>
<dbReference type="PROSITE" id="PS00136">
    <property type="entry name" value="SUBTILASE_ASP"/>
    <property type="match status" value="1"/>
</dbReference>
<keyword evidence="2" id="KW-0645">Protease</keyword>
<dbReference type="InterPro" id="IPR050131">
    <property type="entry name" value="Peptidase_S8_subtilisin-like"/>
</dbReference>
<dbReference type="PANTHER" id="PTHR43806">
    <property type="entry name" value="PEPTIDASE S8"/>
    <property type="match status" value="1"/>
</dbReference>
<dbReference type="Gene3D" id="3.40.50.200">
    <property type="entry name" value="Peptidase S8/S53 domain"/>
    <property type="match status" value="1"/>
</dbReference>
<keyword evidence="9" id="KW-1185">Reference proteome</keyword>
<dbReference type="EMBL" id="JAMQCR010000002">
    <property type="protein sequence ID" value="MCM2534669.1"/>
    <property type="molecule type" value="Genomic_DNA"/>
</dbReference>
<protein>
    <submittedName>
        <fullName evidence="8">S8 family serine peptidase</fullName>
    </submittedName>
</protein>
<dbReference type="InterPro" id="IPR010259">
    <property type="entry name" value="S8pro/Inhibitor_I9"/>
</dbReference>
<evidence type="ECO:0000256" key="5">
    <source>
        <dbReference type="PROSITE-ProRule" id="PRU01240"/>
    </source>
</evidence>
<dbReference type="Pfam" id="PF00082">
    <property type="entry name" value="Peptidase_S8"/>
    <property type="match status" value="1"/>
</dbReference>
<accession>A0ABT0WGM1</accession>
<proteinExistence type="inferred from homology"/>
<evidence type="ECO:0000256" key="1">
    <source>
        <dbReference type="ARBA" id="ARBA00011073"/>
    </source>
</evidence>
<dbReference type="InterPro" id="IPR036852">
    <property type="entry name" value="Peptidase_S8/S53_dom_sf"/>
</dbReference>
<comment type="similarity">
    <text evidence="1 5">Belongs to the peptidase S8 family.</text>
</comment>
<dbReference type="Pfam" id="PF05922">
    <property type="entry name" value="Inhibitor_I9"/>
    <property type="match status" value="1"/>
</dbReference>
<comment type="caution">
    <text evidence="5">Lacks conserved residue(s) required for the propagation of feature annotation.</text>
</comment>
<gene>
    <name evidence="8" type="ORF">NDK43_22850</name>
</gene>
<dbReference type="CDD" id="cd07474">
    <property type="entry name" value="Peptidases_S8_subtilisin_Vpr-like"/>
    <property type="match status" value="1"/>
</dbReference>
<dbReference type="InterPro" id="IPR015500">
    <property type="entry name" value="Peptidase_S8_subtilisin-rel"/>
</dbReference>
<dbReference type="InterPro" id="IPR022398">
    <property type="entry name" value="Peptidase_S8_His-AS"/>
</dbReference>
<evidence type="ECO:0000256" key="3">
    <source>
        <dbReference type="ARBA" id="ARBA00022801"/>
    </source>
</evidence>
<sequence>MKLSDQADGLQLSPQVDQTSAAPTSIIVEFKDKPQKTAMLLAEEEGKTLSATDAQDKVDASHEKFGNDLKTIFKKDLDANKNPYKIKRSYKNSFNGVAMTVPANRVKDLLKSNMVQAVYSDMKEQIEPPTLGQGSTQQAATHTMVTFPGIEKLHAEGYTGKGVKVGIIDTGIDYNHPDLKGAFKGGYDFVDNDNDPMETTYDDWKKSGQPETAGGEAYYTEHGTHVAGILAGQGKNTSTDMPVEGVAPDADIYSYRVLGPYGSGSSSNIIAGIDKAVSDGMDIISMSLGANYNDPLYPDAIAVNNAVLAGVTAVVAAGNSGSSMYTLGSPGTSPLAITVGASDTSVTIPTYKGTALASTGDLPADLKLAAKGMSDNIADFQGQTLQMVNVGLGGEASYSKRDPSTGNIHQLM</sequence>
<evidence type="ECO:0000313" key="9">
    <source>
        <dbReference type="Proteomes" id="UP001523262"/>
    </source>
</evidence>
<dbReference type="PANTHER" id="PTHR43806:SF65">
    <property type="entry name" value="SERINE PROTEASE APRX"/>
    <property type="match status" value="1"/>
</dbReference>
<feature type="domain" description="Inhibitor I9" evidence="7">
    <location>
        <begin position="27"/>
        <end position="123"/>
    </location>
</feature>
<evidence type="ECO:0000313" key="8">
    <source>
        <dbReference type="EMBL" id="MCM2534669.1"/>
    </source>
</evidence>
<dbReference type="InterPro" id="IPR034213">
    <property type="entry name" value="S8_Vpr-like"/>
</dbReference>
<dbReference type="InterPro" id="IPR023827">
    <property type="entry name" value="Peptidase_S8_Asp-AS"/>
</dbReference>
<dbReference type="PRINTS" id="PR00723">
    <property type="entry name" value="SUBTILISIN"/>
</dbReference>
<keyword evidence="3" id="KW-0378">Hydrolase</keyword>
<dbReference type="Proteomes" id="UP001523262">
    <property type="component" value="Unassembled WGS sequence"/>
</dbReference>
<comment type="caution">
    <text evidence="8">The sequence shown here is derived from an EMBL/GenBank/DDBJ whole genome shotgun (WGS) entry which is preliminary data.</text>
</comment>
<dbReference type="PROSITE" id="PS51892">
    <property type="entry name" value="SUBTILASE"/>
    <property type="match status" value="1"/>
</dbReference>
<dbReference type="InterPro" id="IPR000209">
    <property type="entry name" value="Peptidase_S8/S53_dom"/>
</dbReference>
<evidence type="ECO:0000259" key="7">
    <source>
        <dbReference type="Pfam" id="PF05922"/>
    </source>
</evidence>
<dbReference type="PROSITE" id="PS00137">
    <property type="entry name" value="SUBTILASE_HIS"/>
    <property type="match status" value="1"/>
</dbReference>